<evidence type="ECO:0000313" key="1">
    <source>
        <dbReference type="EMBL" id="CAG8603556.1"/>
    </source>
</evidence>
<name>A0ACA9MR74_9GLOM</name>
<feature type="non-terminal residue" evidence="1">
    <location>
        <position position="1"/>
    </location>
</feature>
<evidence type="ECO:0000313" key="2">
    <source>
        <dbReference type="Proteomes" id="UP000789525"/>
    </source>
</evidence>
<protein>
    <submittedName>
        <fullName evidence="1">14851_t:CDS:1</fullName>
    </submittedName>
</protein>
<dbReference type="Proteomes" id="UP000789525">
    <property type="component" value="Unassembled WGS sequence"/>
</dbReference>
<accession>A0ACA9MR74</accession>
<comment type="caution">
    <text evidence="1">The sequence shown here is derived from an EMBL/GenBank/DDBJ whole genome shotgun (WGS) entry which is preliminary data.</text>
</comment>
<sequence>DLTVGQFVYVIRKRIKLAPEKAIFIFVDEVLPPTAALMSAIYEEHKYVREPIMHTQALTNYIGMRMDSSTSLTLGRLVGGLVLIRSGQSPRCAVSWDALFDRFRQDHPLLKASLYESPASTNIVSSAEFEASPRNSPRASPRATSRASPRTNLPRGSSLPGTPRLGATASPKLAPISPGRAARATSPGTQLASFNQLLVDGQSGPRDSKDVKESLTRLRRLILAEGIPTKTDPTLRPRIWKILLQIGNINGEGYLKLVQRGPCSVREKIKNDTFRGFKERVREDMLVRLLDAFVWKNQDNAEEGRLAFGYVQGMNVLAAPFLYTMPSEVEAFYTFSKFIEQCCPLYVQPTLDGVHHGLRLLDRCLEILDAELYNHLLSKRLTAEIYAFPSVLTLCACTPPLDQSAAANAQRLDEQSKVSLCRVYTISDSPEHASSNSPMKLLRTFPPLDAEQIIAFTVTLVRDIPVQLYEELTRHPWDMNVNYTFLVANLYSADILLGASALVYSFIDGISVGRNLYEISYERKYNEAWTSPQLPFAKLDDMEISGIHALTSAQEMRLTNYLEDQYLHILRDFRKRHEPTSSLPTLPDYLKAMRPLIFDMIMLIPPLTPSGELRTSLLLRFTSELLSSVVCYPSFVPLGQPPANSDDSDEGDASNSGASGGSLSTSVRMDEDEASQAAAERRYPLVELFELLTDLDYAWSTVLSCQVWDSKTKRGKDVILEMPSLDDDVKMEGSQSDVQTEDNEIKLYAPSMTDCTRLRSMIISGIDGIETWLAEADAPEAALETFENCFSLTLRFLGEDSNQVVWQEHEVDGQETLKPILNTPEVDTLFSHPLSSFLHNTAPFPLPSTSPYLPDTTVNEASNDVMRATSSQEQEESEEEDKKYAGPPPPRVNPAEYHTFHDMPWGPTRVRIHSFLTGRESSGMKPIAGLTASILLEVAQIGYGVAPNGFEVDAPGQAGRRERIAWEMNRTEKFKDAAKREGIHWDWEREERKEREKRMSIHRLKATTRL</sequence>
<proteinExistence type="predicted"/>
<dbReference type="EMBL" id="CAJVPT010014377">
    <property type="protein sequence ID" value="CAG8603556.1"/>
    <property type="molecule type" value="Genomic_DNA"/>
</dbReference>
<gene>
    <name evidence="1" type="ORF">ACOLOM_LOCUS6762</name>
</gene>
<organism evidence="1 2">
    <name type="scientific">Acaulospora colombiana</name>
    <dbReference type="NCBI Taxonomy" id="27376"/>
    <lineage>
        <taxon>Eukaryota</taxon>
        <taxon>Fungi</taxon>
        <taxon>Fungi incertae sedis</taxon>
        <taxon>Mucoromycota</taxon>
        <taxon>Glomeromycotina</taxon>
        <taxon>Glomeromycetes</taxon>
        <taxon>Diversisporales</taxon>
        <taxon>Acaulosporaceae</taxon>
        <taxon>Acaulospora</taxon>
    </lineage>
</organism>
<keyword evidence="2" id="KW-1185">Reference proteome</keyword>
<reference evidence="1" key="1">
    <citation type="submission" date="2021-06" db="EMBL/GenBank/DDBJ databases">
        <authorList>
            <person name="Kallberg Y."/>
            <person name="Tangrot J."/>
            <person name="Rosling A."/>
        </authorList>
    </citation>
    <scope>NUCLEOTIDE SEQUENCE</scope>
    <source>
        <strain evidence="1">CL356</strain>
    </source>
</reference>